<feature type="domain" description="FAD-binding FR-type" evidence="9">
    <location>
        <begin position="1"/>
        <end position="101"/>
    </location>
</feature>
<dbReference type="PROSITE" id="PS51085">
    <property type="entry name" value="2FE2S_FER_2"/>
    <property type="match status" value="1"/>
</dbReference>
<dbReference type="OrthoDB" id="3807506at2"/>
<dbReference type="SUPFAM" id="SSF54292">
    <property type="entry name" value="2Fe-2S ferredoxin-like"/>
    <property type="match status" value="1"/>
</dbReference>
<keyword evidence="11" id="KW-1185">Reference proteome</keyword>
<feature type="domain" description="2Fe-2S ferredoxin-type" evidence="8">
    <location>
        <begin position="217"/>
        <end position="297"/>
    </location>
</feature>
<comment type="cofactor">
    <cofactor evidence="1">
        <name>FAD</name>
        <dbReference type="ChEBI" id="CHEBI:57692"/>
    </cofactor>
</comment>
<dbReference type="PANTHER" id="PTHR47354:SF1">
    <property type="entry name" value="CARNITINE MONOOXYGENASE REDUCTASE SUBUNIT"/>
    <property type="match status" value="1"/>
</dbReference>
<dbReference type="Gene3D" id="3.10.20.30">
    <property type="match status" value="1"/>
</dbReference>
<dbReference type="InterPro" id="IPR036010">
    <property type="entry name" value="2Fe-2S_ferredoxin-like_sf"/>
</dbReference>
<dbReference type="GO" id="GO:0051537">
    <property type="term" value="F:2 iron, 2 sulfur cluster binding"/>
    <property type="evidence" value="ECO:0007669"/>
    <property type="project" value="UniProtKB-KW"/>
</dbReference>
<dbReference type="PRINTS" id="PR00409">
    <property type="entry name" value="PHDIOXRDTASE"/>
</dbReference>
<dbReference type="InterPro" id="IPR001041">
    <property type="entry name" value="2Fe-2S_ferredoxin-type"/>
</dbReference>
<dbReference type="GO" id="GO:0016491">
    <property type="term" value="F:oxidoreductase activity"/>
    <property type="evidence" value="ECO:0007669"/>
    <property type="project" value="UniProtKB-KW"/>
</dbReference>
<dbReference type="InterPro" id="IPR006058">
    <property type="entry name" value="2Fe2S_fd_BS"/>
</dbReference>
<dbReference type="eggNOG" id="COG1018">
    <property type="taxonomic scope" value="Bacteria"/>
</dbReference>
<reference evidence="10 11" key="1">
    <citation type="journal article" date="2014" name="BMC Genomics">
        <title>Complete genome sequence of producer of the glycopeptide antibiotic Aculeximycin Kutzneria albida DSM 43870T, a representative of minor genus of Pseudonocardiaceae.</title>
        <authorList>
            <person name="Rebets Y."/>
            <person name="Tokovenko B."/>
            <person name="Lushchyk I."/>
            <person name="Ruckert C."/>
            <person name="Zaburannyi N."/>
            <person name="Bechthold A."/>
            <person name="Kalinowski J."/>
            <person name="Luzhetskyy A."/>
        </authorList>
    </citation>
    <scope>NUCLEOTIDE SEQUENCE [LARGE SCALE GENOMIC DNA]</scope>
    <source>
        <strain evidence="10">DSM 43870</strain>
    </source>
</reference>
<keyword evidence="2" id="KW-0285">Flavoprotein</keyword>
<evidence type="ECO:0000256" key="2">
    <source>
        <dbReference type="ARBA" id="ARBA00022630"/>
    </source>
</evidence>
<evidence type="ECO:0000256" key="3">
    <source>
        <dbReference type="ARBA" id="ARBA00022714"/>
    </source>
</evidence>
<evidence type="ECO:0000256" key="1">
    <source>
        <dbReference type="ARBA" id="ARBA00001974"/>
    </source>
</evidence>
<accession>W5WBX0</accession>
<dbReference type="EMBL" id="CP007155">
    <property type="protein sequence ID" value="AHH98402.1"/>
    <property type="molecule type" value="Genomic_DNA"/>
</dbReference>
<dbReference type="AlphaFoldDB" id="W5WBX0"/>
<organism evidence="10 11">
    <name type="scientific">Kutzneria albida DSM 43870</name>
    <dbReference type="NCBI Taxonomy" id="1449976"/>
    <lineage>
        <taxon>Bacteria</taxon>
        <taxon>Bacillati</taxon>
        <taxon>Actinomycetota</taxon>
        <taxon>Actinomycetes</taxon>
        <taxon>Pseudonocardiales</taxon>
        <taxon>Pseudonocardiaceae</taxon>
        <taxon>Kutzneria</taxon>
    </lineage>
</organism>
<dbReference type="Gene3D" id="2.40.30.10">
    <property type="entry name" value="Translation factors"/>
    <property type="match status" value="1"/>
</dbReference>
<dbReference type="InterPro" id="IPR017938">
    <property type="entry name" value="Riboflavin_synthase-like_b-brl"/>
</dbReference>
<keyword evidence="6" id="KW-0408">Iron</keyword>
<dbReference type="RefSeq" id="WP_025358413.1">
    <property type="nucleotide sequence ID" value="NZ_CP007155.1"/>
</dbReference>
<dbReference type="CDD" id="cd00207">
    <property type="entry name" value="fer2"/>
    <property type="match status" value="1"/>
</dbReference>
<dbReference type="PROSITE" id="PS00197">
    <property type="entry name" value="2FE2S_FER_1"/>
    <property type="match status" value="1"/>
</dbReference>
<dbReference type="Pfam" id="PF00111">
    <property type="entry name" value="Fer2"/>
    <property type="match status" value="1"/>
</dbReference>
<name>W5WBX0_9PSEU</name>
<dbReference type="HOGENOM" id="CLU_003827_17_0_11"/>
<dbReference type="GO" id="GO:0046872">
    <property type="term" value="F:metal ion binding"/>
    <property type="evidence" value="ECO:0007669"/>
    <property type="project" value="UniProtKB-KW"/>
</dbReference>
<dbReference type="InterPro" id="IPR050415">
    <property type="entry name" value="MRET"/>
</dbReference>
<evidence type="ECO:0000256" key="5">
    <source>
        <dbReference type="ARBA" id="ARBA00023002"/>
    </source>
</evidence>
<evidence type="ECO:0000256" key="4">
    <source>
        <dbReference type="ARBA" id="ARBA00022723"/>
    </source>
</evidence>
<keyword evidence="5" id="KW-0560">Oxidoreductase</keyword>
<sequence length="297" mass="32048">MSQTTLLERVEPVARDVLALTLRGRHGPLAPWQPGAHIDLSLPNWLQRQYSLCGDPADPDRYRIAVRREPLSRGGSEYVHLFLREGRELTVSLPRNNFPLVPAPSYLFVAGGIGITPILPMLRAATALGAATSLVYTGRAADTMPFAQELASRHDTRIGVGRADLTALAADLDPSTLVYCCGPEAMLAAAEDAFPTGQLHVERFRPRTRQFPANRPFELVLARSGLALPVSQDEPALDVLDRAGAGVPAGCREGVCGTCEVTVLEGTPEHRDEVGGAADRLYPCVSRALSDRLVLDL</sequence>
<keyword evidence="4" id="KW-0479">Metal-binding</keyword>
<evidence type="ECO:0000313" key="10">
    <source>
        <dbReference type="EMBL" id="AHH98402.1"/>
    </source>
</evidence>
<keyword evidence="7" id="KW-0411">Iron-sulfur</keyword>
<keyword evidence="3" id="KW-0001">2Fe-2S</keyword>
<evidence type="ECO:0000313" key="11">
    <source>
        <dbReference type="Proteomes" id="UP000019225"/>
    </source>
</evidence>
<dbReference type="InterPro" id="IPR012675">
    <property type="entry name" value="Beta-grasp_dom_sf"/>
</dbReference>
<dbReference type="STRING" id="1449976.KALB_5040"/>
<evidence type="ECO:0008006" key="12">
    <source>
        <dbReference type="Google" id="ProtNLM"/>
    </source>
</evidence>
<dbReference type="InterPro" id="IPR017927">
    <property type="entry name" value="FAD-bd_FR_type"/>
</dbReference>
<dbReference type="SUPFAM" id="SSF52343">
    <property type="entry name" value="Ferredoxin reductase-like, C-terminal NADP-linked domain"/>
    <property type="match status" value="1"/>
</dbReference>
<gene>
    <name evidence="10" type="ORF">KALB_5040</name>
</gene>
<dbReference type="SUPFAM" id="SSF63380">
    <property type="entry name" value="Riboflavin synthase domain-like"/>
    <property type="match status" value="1"/>
</dbReference>
<dbReference type="InterPro" id="IPR039261">
    <property type="entry name" value="FNR_nucleotide-bd"/>
</dbReference>
<evidence type="ECO:0000259" key="8">
    <source>
        <dbReference type="PROSITE" id="PS51085"/>
    </source>
</evidence>
<dbReference type="Gene3D" id="3.40.50.80">
    <property type="entry name" value="Nucleotide-binding domain of ferredoxin-NADP reductase (FNR) module"/>
    <property type="match status" value="1"/>
</dbReference>
<evidence type="ECO:0000256" key="7">
    <source>
        <dbReference type="ARBA" id="ARBA00023014"/>
    </source>
</evidence>
<dbReference type="Proteomes" id="UP000019225">
    <property type="component" value="Chromosome"/>
</dbReference>
<evidence type="ECO:0000256" key="6">
    <source>
        <dbReference type="ARBA" id="ARBA00023004"/>
    </source>
</evidence>
<dbReference type="CDD" id="cd06185">
    <property type="entry name" value="PDR_like"/>
    <property type="match status" value="1"/>
</dbReference>
<protein>
    <recommendedName>
        <fullName evidence="12">Phthalate 4,5-dioxygenase</fullName>
    </recommendedName>
</protein>
<evidence type="ECO:0000259" key="9">
    <source>
        <dbReference type="PROSITE" id="PS51384"/>
    </source>
</evidence>
<dbReference type="KEGG" id="kal:KALB_5040"/>
<dbReference type="PROSITE" id="PS51384">
    <property type="entry name" value="FAD_FR"/>
    <property type="match status" value="1"/>
</dbReference>
<proteinExistence type="predicted"/>
<dbReference type="PATRIC" id="fig|1449976.3.peg.5060"/>
<dbReference type="PANTHER" id="PTHR47354">
    <property type="entry name" value="NADH OXIDOREDUCTASE HCR"/>
    <property type="match status" value="1"/>
</dbReference>